<dbReference type="AlphaFoldDB" id="A0A172Y1P1"/>
<evidence type="ECO:0000313" key="2">
    <source>
        <dbReference type="Proteomes" id="UP000077824"/>
    </source>
</evidence>
<protein>
    <submittedName>
        <fullName evidence="1">Uncharacterized protein</fullName>
    </submittedName>
</protein>
<dbReference type="STRING" id="1685010.A0O34_21685"/>
<reference evidence="1 2" key="1">
    <citation type="submission" date="2016-04" db="EMBL/GenBank/DDBJ databases">
        <title>Complete Genome Sequence of Chryseobacterium sp. IHBB 10212.</title>
        <authorList>
            <person name="Pal M."/>
            <person name="Swarnkar M.K."/>
            <person name="Kaushal K."/>
            <person name="Chhibber S."/>
            <person name="Singh A.K."/>
            <person name="Gulati A."/>
        </authorList>
    </citation>
    <scope>NUCLEOTIDE SEQUENCE [LARGE SCALE GENOMIC DNA]</scope>
    <source>
        <strain evidence="1 2">IHBB 10212</strain>
    </source>
</reference>
<accession>A0A172Y1P1</accession>
<gene>
    <name evidence="1" type="ORF">A0O34_21685</name>
</gene>
<evidence type="ECO:0000313" key="1">
    <source>
        <dbReference type="EMBL" id="ANF52975.1"/>
    </source>
</evidence>
<name>A0A172Y1P1_9FLAO</name>
<organism evidence="1 2">
    <name type="scientific">Chryseobacterium glaciei</name>
    <dbReference type="NCBI Taxonomy" id="1685010"/>
    <lineage>
        <taxon>Bacteria</taxon>
        <taxon>Pseudomonadati</taxon>
        <taxon>Bacteroidota</taxon>
        <taxon>Flavobacteriia</taxon>
        <taxon>Flavobacteriales</taxon>
        <taxon>Weeksellaceae</taxon>
        <taxon>Chryseobacterium group</taxon>
        <taxon>Chryseobacterium</taxon>
    </lineage>
</organism>
<dbReference type="EMBL" id="CP015199">
    <property type="protein sequence ID" value="ANF52975.1"/>
    <property type="molecule type" value="Genomic_DNA"/>
</dbReference>
<dbReference type="Proteomes" id="UP000077824">
    <property type="component" value="Chromosome"/>
</dbReference>
<proteinExistence type="predicted"/>
<keyword evidence="2" id="KW-1185">Reference proteome</keyword>
<dbReference type="RefSeq" id="WP_066759305.1">
    <property type="nucleotide sequence ID" value="NZ_CP015199.1"/>
</dbReference>
<sequence length="108" mass="12383">MYLLTDTDLFLDGNRKVFFNGATSGSNIPISDKNKNIVRETFLFDTDLIKKNGKNYSGFMLFNLNSKGKSVYQNRLYNIKVRGNGGFLRTDFMENKKIINNGRSVIKK</sequence>
<dbReference type="KEGG" id="chh:A0O34_21685"/>